<evidence type="ECO:0000313" key="2">
    <source>
        <dbReference type="EMBL" id="KPH87118.1"/>
    </source>
</evidence>
<protein>
    <submittedName>
        <fullName evidence="2">Uncharacterized protein</fullName>
    </submittedName>
</protein>
<dbReference type="AlphaFoldDB" id="A0A0N1FLC0"/>
<feature type="region of interest" description="Disordered" evidence="1">
    <location>
        <begin position="134"/>
        <end position="188"/>
    </location>
</feature>
<comment type="caution">
    <text evidence="2">The sequence shown here is derived from an EMBL/GenBank/DDBJ whole genome shotgun (WGS) entry which is preliminary data.</text>
</comment>
<dbReference type="Proteomes" id="UP000031553">
    <property type="component" value="Unassembled WGS sequence"/>
</dbReference>
<accession>A0A0N1FLC0</accession>
<reference evidence="2 3" key="1">
    <citation type="submission" date="2015-07" db="EMBL/GenBank/DDBJ databases">
        <title>Draft Genome Sequence of Komagataeibacter intermedius Strain AF2, Isolated from Kombucha Tea.</title>
        <authorList>
            <person name="Santos R.A."/>
            <person name="Berretta A.A."/>
            <person name="Barud H.S."/>
            <person name="Ribeiro S.J."/>
            <person name="Gonzalez-Garcia L.N."/>
            <person name="Zucchi T.D."/>
            <person name="Goldman G.H."/>
            <person name="Riano-Pachon D.M."/>
        </authorList>
    </citation>
    <scope>NUCLEOTIDE SEQUENCE [LARGE SCALE GENOMIC DNA]</scope>
    <source>
        <strain evidence="2 3">AF2</strain>
    </source>
</reference>
<proteinExistence type="predicted"/>
<gene>
    <name evidence="2" type="ORF">GLUCOINTEAF2_0204195</name>
</gene>
<sequence>MKAVNDIRWQAQGRDRQVGDCCFRFTGRYNGDSPVAITCQRVGGTPCISDSGSGRNPGLLQARNHVLQHGGLAPMQVIGTCRIQHDAIWQIGCHDGGDAVLEPQRQPLQSLPVTLRIGVHDDQIGMERLRFRDGRAGAKAQPAGGEINRQHEPSPSFPSGQDQRTIRRGRASPQPLPDPVCRPDRQVE</sequence>
<name>A0A0N1FLC0_9PROT</name>
<dbReference type="EMBL" id="JUFX02000152">
    <property type="protein sequence ID" value="KPH87118.1"/>
    <property type="molecule type" value="Genomic_DNA"/>
</dbReference>
<organism evidence="2 3">
    <name type="scientific">Komagataeibacter intermedius AF2</name>
    <dbReference type="NCBI Taxonomy" id="1458464"/>
    <lineage>
        <taxon>Bacteria</taxon>
        <taxon>Pseudomonadati</taxon>
        <taxon>Pseudomonadota</taxon>
        <taxon>Alphaproteobacteria</taxon>
        <taxon>Acetobacterales</taxon>
        <taxon>Acetobacteraceae</taxon>
        <taxon>Komagataeibacter</taxon>
    </lineage>
</organism>
<evidence type="ECO:0000256" key="1">
    <source>
        <dbReference type="SAM" id="MobiDB-lite"/>
    </source>
</evidence>
<evidence type="ECO:0000313" key="3">
    <source>
        <dbReference type="Proteomes" id="UP000031553"/>
    </source>
</evidence>